<name>A0A158AWX0_9BURK</name>
<evidence type="ECO:0000256" key="2">
    <source>
        <dbReference type="SAM" id="SignalP"/>
    </source>
</evidence>
<accession>A0A158AWX0</accession>
<dbReference type="OrthoDB" id="9035457at2"/>
<sequence>MKTMNALKFAAVASAIAFSVNAWSQTSDAGSTQSTAPSASAGSSKSAARKANRALSKKVSQALKQGGIDMNGVNVIAKNGAITLAGHAADGTQIDKAASIAKGVDGVKSVKNVLTIQEGGQ</sequence>
<feature type="signal peptide" evidence="2">
    <location>
        <begin position="1"/>
        <end position="24"/>
    </location>
</feature>
<dbReference type="PROSITE" id="PS50914">
    <property type="entry name" value="BON"/>
    <property type="match status" value="1"/>
</dbReference>
<evidence type="ECO:0000313" key="4">
    <source>
        <dbReference type="EMBL" id="SAK62312.1"/>
    </source>
</evidence>
<dbReference type="Proteomes" id="UP000054903">
    <property type="component" value="Unassembled WGS sequence"/>
</dbReference>
<evidence type="ECO:0000256" key="1">
    <source>
        <dbReference type="SAM" id="MobiDB-lite"/>
    </source>
</evidence>
<protein>
    <submittedName>
        <fullName evidence="4">Transport-associated protein</fullName>
    </submittedName>
</protein>
<dbReference type="STRING" id="1777138.AWB77_02209"/>
<feature type="compositionally biased region" description="Low complexity" evidence="1">
    <location>
        <begin position="29"/>
        <end position="46"/>
    </location>
</feature>
<gene>
    <name evidence="4" type="ORF">AWB77_02209</name>
</gene>
<comment type="caution">
    <text evidence="4">The sequence shown here is derived from an EMBL/GenBank/DDBJ whole genome shotgun (WGS) entry which is preliminary data.</text>
</comment>
<dbReference type="Gene3D" id="3.30.1340.30">
    <property type="match status" value="1"/>
</dbReference>
<feature type="region of interest" description="Disordered" evidence="1">
    <location>
        <begin position="27"/>
        <end position="55"/>
    </location>
</feature>
<dbReference type="InterPro" id="IPR007055">
    <property type="entry name" value="BON_dom"/>
</dbReference>
<dbReference type="RefSeq" id="WP_061134423.1">
    <property type="nucleotide sequence ID" value="NZ_FCNX02000004.1"/>
</dbReference>
<proteinExistence type="predicted"/>
<dbReference type="PANTHER" id="PTHR34606">
    <property type="entry name" value="BON DOMAIN-CONTAINING PROTEIN"/>
    <property type="match status" value="1"/>
</dbReference>
<dbReference type="Pfam" id="PF04972">
    <property type="entry name" value="BON"/>
    <property type="match status" value="1"/>
</dbReference>
<keyword evidence="5" id="KW-1185">Reference proteome</keyword>
<feature type="chain" id="PRO_5007621089" evidence="2">
    <location>
        <begin position="25"/>
        <end position="121"/>
    </location>
</feature>
<reference evidence="4" key="1">
    <citation type="submission" date="2016-01" db="EMBL/GenBank/DDBJ databases">
        <authorList>
            <person name="Peeters C."/>
        </authorList>
    </citation>
    <scope>NUCLEOTIDE SEQUENCE</scope>
    <source>
        <strain evidence="4">LMG 29320</strain>
    </source>
</reference>
<organism evidence="4 5">
    <name type="scientific">Caballeronia fortuita</name>
    <dbReference type="NCBI Taxonomy" id="1777138"/>
    <lineage>
        <taxon>Bacteria</taxon>
        <taxon>Pseudomonadati</taxon>
        <taxon>Pseudomonadota</taxon>
        <taxon>Betaproteobacteria</taxon>
        <taxon>Burkholderiales</taxon>
        <taxon>Burkholderiaceae</taxon>
        <taxon>Caballeronia</taxon>
    </lineage>
</organism>
<dbReference type="PANTHER" id="PTHR34606:SF15">
    <property type="entry name" value="BON DOMAIN-CONTAINING PROTEIN"/>
    <property type="match status" value="1"/>
</dbReference>
<dbReference type="InterPro" id="IPR051686">
    <property type="entry name" value="Lipoprotein_DolP"/>
</dbReference>
<evidence type="ECO:0000259" key="3">
    <source>
        <dbReference type="PROSITE" id="PS50914"/>
    </source>
</evidence>
<feature type="domain" description="BON" evidence="3">
    <location>
        <begin position="50"/>
        <end position="118"/>
    </location>
</feature>
<evidence type="ECO:0000313" key="5">
    <source>
        <dbReference type="Proteomes" id="UP000054903"/>
    </source>
</evidence>
<keyword evidence="2" id="KW-0732">Signal</keyword>
<dbReference type="EMBL" id="FCNX02000004">
    <property type="protein sequence ID" value="SAK62312.1"/>
    <property type="molecule type" value="Genomic_DNA"/>
</dbReference>
<dbReference type="AlphaFoldDB" id="A0A158AWX0"/>